<dbReference type="InterPro" id="IPR029063">
    <property type="entry name" value="SAM-dependent_MTases_sf"/>
</dbReference>
<dbReference type="SUPFAM" id="SSF53335">
    <property type="entry name" value="S-adenosyl-L-methionine-dependent methyltransferases"/>
    <property type="match status" value="1"/>
</dbReference>
<protein>
    <submittedName>
        <fullName evidence="3">Uncharacterized protein</fullName>
    </submittedName>
</protein>
<dbReference type="GO" id="GO:0003676">
    <property type="term" value="F:nucleic acid binding"/>
    <property type="evidence" value="ECO:0007669"/>
    <property type="project" value="InterPro"/>
</dbReference>
<keyword evidence="1" id="KW-0489">Methyltransferase</keyword>
<dbReference type="EMBL" id="AEOI02000003">
    <property type="protein sequence ID" value="ESX02709.1"/>
    <property type="molecule type" value="Genomic_DNA"/>
</dbReference>
<proteinExistence type="predicted"/>
<dbReference type="InterPro" id="IPR002052">
    <property type="entry name" value="DNA_methylase_N6_adenine_CS"/>
</dbReference>
<dbReference type="GO" id="GO:0070475">
    <property type="term" value="P:rRNA base methylation"/>
    <property type="evidence" value="ECO:0007669"/>
    <property type="project" value="TreeGrafter"/>
</dbReference>
<dbReference type="Proteomes" id="UP000008673">
    <property type="component" value="Unassembled WGS sequence"/>
</dbReference>
<dbReference type="STRING" id="871575.W1QLK6"/>
<dbReference type="GeneID" id="25771490"/>
<evidence type="ECO:0000256" key="1">
    <source>
        <dbReference type="ARBA" id="ARBA00022603"/>
    </source>
</evidence>
<dbReference type="HOGENOM" id="CLU_027534_0_1_1"/>
<dbReference type="RefSeq" id="XP_013937120.1">
    <property type="nucleotide sequence ID" value="XM_014081645.1"/>
</dbReference>
<accession>W1QLK6</accession>
<organism evidence="3 4">
    <name type="scientific">Ogataea parapolymorpha (strain ATCC 26012 / BCRC 20466 / JCM 22074 / NRRL Y-7560 / DL-1)</name>
    <name type="common">Yeast</name>
    <name type="synonym">Hansenula polymorpha</name>
    <dbReference type="NCBI Taxonomy" id="871575"/>
    <lineage>
        <taxon>Eukaryota</taxon>
        <taxon>Fungi</taxon>
        <taxon>Dikarya</taxon>
        <taxon>Ascomycota</taxon>
        <taxon>Saccharomycotina</taxon>
        <taxon>Pichiomycetes</taxon>
        <taxon>Pichiales</taxon>
        <taxon>Pichiaceae</taxon>
        <taxon>Ogataea</taxon>
    </lineage>
</organism>
<gene>
    <name evidence="3" type="ORF">HPODL_02035</name>
</gene>
<dbReference type="PANTHER" id="PTHR13393:SF0">
    <property type="entry name" value="RNA N6-ADENOSINE-METHYLTRANSFERASE METTL16"/>
    <property type="match status" value="1"/>
</dbReference>
<dbReference type="GO" id="GO:0008168">
    <property type="term" value="F:methyltransferase activity"/>
    <property type="evidence" value="ECO:0007669"/>
    <property type="project" value="UniProtKB-KW"/>
</dbReference>
<keyword evidence="4" id="KW-1185">Reference proteome</keyword>
<dbReference type="eggNOG" id="KOG2912">
    <property type="taxonomic scope" value="Eukaryota"/>
</dbReference>
<dbReference type="InterPro" id="IPR010286">
    <property type="entry name" value="METTL16/RlmF"/>
</dbReference>
<evidence type="ECO:0000256" key="2">
    <source>
        <dbReference type="ARBA" id="ARBA00022679"/>
    </source>
</evidence>
<dbReference type="GO" id="GO:0005634">
    <property type="term" value="C:nucleus"/>
    <property type="evidence" value="ECO:0007669"/>
    <property type="project" value="TreeGrafter"/>
</dbReference>
<dbReference type="OrthoDB" id="514248at2759"/>
<comment type="caution">
    <text evidence="3">The sequence shown here is derived from an EMBL/GenBank/DDBJ whole genome shotgun (WGS) entry which is preliminary data.</text>
</comment>
<dbReference type="PROSITE" id="PS00092">
    <property type="entry name" value="N6_MTASE"/>
    <property type="match status" value="1"/>
</dbReference>
<dbReference type="Pfam" id="PF05971">
    <property type="entry name" value="Methyltransf_10"/>
    <property type="match status" value="1"/>
</dbReference>
<name>W1QLK6_OGAPD</name>
<dbReference type="OMA" id="HQGRYDF"/>
<evidence type="ECO:0000313" key="3">
    <source>
        <dbReference type="EMBL" id="ESX02709.1"/>
    </source>
</evidence>
<dbReference type="AlphaFoldDB" id="W1QLK6"/>
<evidence type="ECO:0000313" key="4">
    <source>
        <dbReference type="Proteomes" id="UP000008673"/>
    </source>
</evidence>
<dbReference type="PANTHER" id="PTHR13393">
    <property type="entry name" value="SAM-DEPENDENT METHYLTRANSFERASE"/>
    <property type="match status" value="1"/>
</dbReference>
<dbReference type="KEGG" id="opa:HPODL_02035"/>
<dbReference type="Gene3D" id="3.40.50.150">
    <property type="entry name" value="Vaccinia Virus protein VP39"/>
    <property type="match status" value="1"/>
</dbReference>
<reference evidence="3 4" key="1">
    <citation type="journal article" date="2013" name="BMC Genomics">
        <title>Genome sequence and analysis of methylotrophic yeast Hansenula polymorpha DL1.</title>
        <authorList>
            <person name="Ravin N.V."/>
            <person name="Eldarov M.A."/>
            <person name="Kadnikov V.V."/>
            <person name="Beletsky A.V."/>
            <person name="Schneider J."/>
            <person name="Mardanova E.S."/>
            <person name="Smekalova E.M."/>
            <person name="Zvereva M.I."/>
            <person name="Dontsova O.A."/>
            <person name="Mardanov A.V."/>
            <person name="Skryabin K.G."/>
        </authorList>
    </citation>
    <scope>NUCLEOTIDE SEQUENCE [LARGE SCALE GENOMIC DNA]</scope>
    <source>
        <strain evidence="4">ATCC 26012 / BCRC 20466 / JCM 22074 / NRRL Y-7560 / DL-1</strain>
    </source>
</reference>
<dbReference type="CDD" id="cd02440">
    <property type="entry name" value="AdoMet_MTases"/>
    <property type="match status" value="1"/>
</dbReference>
<sequence>MENNIISRKLDFDTLVVKYPQLGPYFKGTKYDFRNNDAVIAITEVLLREWGLKVHIHSDRLCPRLFNRLDYLEFMRRLLGSWTNHVGLDVGTGHLAIYALLGAKLFDLQFVGTDIDEESLELARAIVEQNHLQEKIQLVLTRPQEPLFSRFVELLGSRNGFVVCNPPFYSSFDEMERRAEIKSGPRFPTAAANELVVEGGEVAFVHRMIMESEAVKSSSIRWFSSLIGKYDSLKPLISLLRARKIDNYGVHEFRSSQALAGTRRWILFWSFQPERPDADLFNSVVHQKTRRELQCTPEKLLERIDGLENVEQTRESGSVVLELPGDVWSRAYRRQKRFLPDRAQVVLLLENPIKLIWKSGHNYQLFESFYNWCKKIEQS</sequence>
<keyword evidence="2" id="KW-0808">Transferase</keyword>